<dbReference type="AlphaFoldDB" id="A0A1L5PP72"/>
<name>A0A1L5PP72_PSEPU</name>
<dbReference type="Proteomes" id="UP000185146">
    <property type="component" value="Chromosome"/>
</dbReference>
<gene>
    <name evidence="1" type="ORF">BL240_10230</name>
</gene>
<evidence type="ECO:0000313" key="2">
    <source>
        <dbReference type="Proteomes" id="UP000185146"/>
    </source>
</evidence>
<reference evidence="1 2" key="1">
    <citation type="submission" date="2016-12" db="EMBL/GenBank/DDBJ databases">
        <title>Draft Genome Sequence of Mercury Resistant Pseudomonas DRA525.</title>
        <authorList>
            <person name="Drace K.M."/>
        </authorList>
    </citation>
    <scope>NUCLEOTIDE SEQUENCE [LARGE SCALE GENOMIC DNA]</scope>
    <source>
        <strain evidence="1 2">DRA525</strain>
    </source>
</reference>
<evidence type="ECO:0008006" key="3">
    <source>
        <dbReference type="Google" id="ProtNLM"/>
    </source>
</evidence>
<proteinExistence type="predicted"/>
<dbReference type="EMBL" id="CP018743">
    <property type="protein sequence ID" value="APO81796.1"/>
    <property type="molecule type" value="Genomic_DNA"/>
</dbReference>
<evidence type="ECO:0000313" key="1">
    <source>
        <dbReference type="EMBL" id="APO81796.1"/>
    </source>
</evidence>
<accession>A0A1L5PP72</accession>
<protein>
    <recommendedName>
        <fullName evidence="3">Lipoprotein</fullName>
    </recommendedName>
</protein>
<dbReference type="PROSITE" id="PS51257">
    <property type="entry name" value="PROKAR_LIPOPROTEIN"/>
    <property type="match status" value="1"/>
</dbReference>
<organism evidence="1 2">
    <name type="scientific">Pseudomonas putida</name>
    <name type="common">Arthrobacter siderocapsulatus</name>
    <dbReference type="NCBI Taxonomy" id="303"/>
    <lineage>
        <taxon>Bacteria</taxon>
        <taxon>Pseudomonadati</taxon>
        <taxon>Pseudomonadota</taxon>
        <taxon>Gammaproteobacteria</taxon>
        <taxon>Pseudomonadales</taxon>
        <taxon>Pseudomonadaceae</taxon>
        <taxon>Pseudomonas</taxon>
    </lineage>
</organism>
<sequence length="118" mass="12846">MRVPQLIAVLATVGLSGCATPNMSEMRAAGPFETLKSAKAEDEYAKCLLFAWQDIRLAGEQNKASIQPGRNGGTTVMSREGGYFVDVTPTPSGTSVKYYEVADTWISKRLREPVRSCL</sequence>